<evidence type="ECO:0000259" key="14">
    <source>
        <dbReference type="Pfam" id="PF00732"/>
    </source>
</evidence>
<dbReference type="OMA" id="RNVKGCW"/>
<sequence length="748" mass="81427">MAATIAPNPPKLSTLPPTDFFTDKQWSILSALLDASLPSMAPKSAAKDRRAQVGVPEAEFNRALERLKRVRGGDVPSDEALWGLLGDKCAADPMFVDNCKRFICSFPAEHQDALGDALKKLSSRIGAYILTGYCTPYDTLPTHTRAKILESWRTSWIPQLRVLSKTIQQLAQKAYFQTNPTFKQLSGYPDVPQDYKPGPGYDFQFLQFPASSDNSQVEISADVVIVGSGPGGSVCARTLAEAGHSVLVVDKGYHFPPTQLPMPQTEACEYLFEGQGLLASADKSSSLVMGTCWGGSGTINWSVSLQTQDYVREEWAKKDGLPFFTSERFQKCLDRVCEAMGVSDKYIRHNHGNRVLLESSEKLGWKAKPAPQNTMGKEHYCGQCHLGCGSNEKMGPAACYLPAAARAGAKFIEGFEVEKVLFEEGEKKTKKAVGVVGTWVSRDKKGGVDGPAKEKITRRVVVKAKKAIVSSGSIWSPVILKKSGLENPQIGKNLHIHPCNFLAAAFKEEVKPWEGGIITSYCSEFENLDGQGHGPKLEPTCMVPYIALASLPFSSPLEAKLSTLKYPHMNSYISLTRDRDTGSVTVHPTTGRPLIHYTPSAFDARHTLEGVVGIAKLCYVAGAQEIYAFVPWLEPFVRSTPATTDDKVSAKDLIEKDAEFKAWLDKVRDAGNKPGLGVWASAHQMGTCRMSSRAEEGVVDARGKVWGCEGLYVADASVFPSASGVNPLVTNMAIADYIAANVVEDLKG</sequence>
<evidence type="ECO:0000259" key="15">
    <source>
        <dbReference type="Pfam" id="PF05199"/>
    </source>
</evidence>
<feature type="active site" description="Proton acceptor" evidence="13">
    <location>
        <position position="683"/>
    </location>
</feature>
<gene>
    <name evidence="17" type="ORF">SAPIO_CDS5378</name>
</gene>
<dbReference type="OrthoDB" id="269227at2759"/>
<dbReference type="InterPro" id="IPR000172">
    <property type="entry name" value="GMC_OxRdtase_N"/>
</dbReference>
<dbReference type="Pfam" id="PF05199">
    <property type="entry name" value="GMC_oxred_C"/>
    <property type="match status" value="1"/>
</dbReference>
<feature type="domain" description="Glucose-methanol-choline oxidoreductase C-terminal" evidence="15">
    <location>
        <begin position="580"/>
        <end position="735"/>
    </location>
</feature>
<comment type="function">
    <text evidence="2">Long-chain fatty alcohol oxidase involved in the omega-oxidation pathway of lipid degradation.</text>
</comment>
<keyword evidence="18" id="KW-1185">Reference proteome</keyword>
<accession>A0A084G6H0</accession>
<evidence type="ECO:0000256" key="13">
    <source>
        <dbReference type="PIRSR" id="PIRSR028937-1"/>
    </source>
</evidence>
<dbReference type="GO" id="GO:0016020">
    <property type="term" value="C:membrane"/>
    <property type="evidence" value="ECO:0007669"/>
    <property type="project" value="UniProtKB-SubCell"/>
</dbReference>
<dbReference type="Pfam" id="PF00732">
    <property type="entry name" value="GMC_oxred_N"/>
    <property type="match status" value="1"/>
</dbReference>
<evidence type="ECO:0000259" key="16">
    <source>
        <dbReference type="Pfam" id="PF07992"/>
    </source>
</evidence>
<keyword evidence="8" id="KW-0274">FAD</keyword>
<dbReference type="Pfam" id="PF07992">
    <property type="entry name" value="Pyr_redox_2"/>
    <property type="match status" value="1"/>
</dbReference>
<protein>
    <recommendedName>
        <fullName evidence="5 12">Long-chain-alcohol oxidase</fullName>
        <ecNumber evidence="5 12">1.1.3.20</ecNumber>
    </recommendedName>
</protein>
<evidence type="ECO:0000256" key="10">
    <source>
        <dbReference type="ARBA" id="ARBA00023002"/>
    </source>
</evidence>
<keyword evidence="11" id="KW-0472">Membrane</keyword>
<evidence type="ECO:0000256" key="7">
    <source>
        <dbReference type="ARBA" id="ARBA00022692"/>
    </source>
</evidence>
<comment type="subcellular location">
    <subcellularLocation>
        <location evidence="3">Membrane</location>
    </subcellularLocation>
</comment>
<dbReference type="InterPro" id="IPR036188">
    <property type="entry name" value="FAD/NAD-bd_sf"/>
</dbReference>
<evidence type="ECO:0000256" key="9">
    <source>
        <dbReference type="ARBA" id="ARBA00022989"/>
    </source>
</evidence>
<dbReference type="Gene3D" id="3.50.50.60">
    <property type="entry name" value="FAD/NAD(P)-binding domain"/>
    <property type="match status" value="2"/>
</dbReference>
<keyword evidence="9" id="KW-1133">Transmembrane helix</keyword>
<dbReference type="GeneID" id="27724450"/>
<keyword evidence="6" id="KW-0285">Flavoprotein</keyword>
<dbReference type="PANTHER" id="PTHR46056">
    <property type="entry name" value="LONG-CHAIN-ALCOHOL OXIDASE"/>
    <property type="match status" value="1"/>
</dbReference>
<organism evidence="17 18">
    <name type="scientific">Pseudallescheria apiosperma</name>
    <name type="common">Scedosporium apiospermum</name>
    <dbReference type="NCBI Taxonomy" id="563466"/>
    <lineage>
        <taxon>Eukaryota</taxon>
        <taxon>Fungi</taxon>
        <taxon>Dikarya</taxon>
        <taxon>Ascomycota</taxon>
        <taxon>Pezizomycotina</taxon>
        <taxon>Sordariomycetes</taxon>
        <taxon>Hypocreomycetidae</taxon>
        <taxon>Microascales</taxon>
        <taxon>Microascaceae</taxon>
        <taxon>Scedosporium</taxon>
    </lineage>
</organism>
<dbReference type="InterPro" id="IPR023753">
    <property type="entry name" value="FAD/NAD-binding_dom"/>
</dbReference>
<dbReference type="InterPro" id="IPR007867">
    <property type="entry name" value="GMC_OxRtase_C"/>
</dbReference>
<comment type="catalytic activity">
    <reaction evidence="1 12">
        <text>a long-chain primary fatty alcohol + O2 = a long-chain fatty aldehyde + H2O2</text>
        <dbReference type="Rhea" id="RHEA:22756"/>
        <dbReference type="ChEBI" id="CHEBI:15379"/>
        <dbReference type="ChEBI" id="CHEBI:16240"/>
        <dbReference type="ChEBI" id="CHEBI:17176"/>
        <dbReference type="ChEBI" id="CHEBI:77396"/>
        <dbReference type="EC" id="1.1.3.20"/>
    </reaction>
</comment>
<comment type="caution">
    <text evidence="17">The sequence shown here is derived from an EMBL/GenBank/DDBJ whole genome shotgun (WGS) entry which is preliminary data.</text>
</comment>
<comment type="similarity">
    <text evidence="4 12">Belongs to the GMC oxidoreductase family.</text>
</comment>
<dbReference type="PANTHER" id="PTHR46056:SF12">
    <property type="entry name" value="LONG-CHAIN-ALCOHOL OXIDASE"/>
    <property type="match status" value="1"/>
</dbReference>
<evidence type="ECO:0000256" key="8">
    <source>
        <dbReference type="ARBA" id="ARBA00022827"/>
    </source>
</evidence>
<evidence type="ECO:0000256" key="3">
    <source>
        <dbReference type="ARBA" id="ARBA00004370"/>
    </source>
</evidence>
<evidence type="ECO:0000256" key="4">
    <source>
        <dbReference type="ARBA" id="ARBA00010790"/>
    </source>
</evidence>
<evidence type="ECO:0000256" key="1">
    <source>
        <dbReference type="ARBA" id="ARBA00000920"/>
    </source>
</evidence>
<reference evidence="17 18" key="1">
    <citation type="journal article" date="2014" name="Genome Announc.">
        <title>Draft genome sequence of the pathogenic fungus Scedosporium apiospermum.</title>
        <authorList>
            <person name="Vandeputte P."/>
            <person name="Ghamrawi S."/>
            <person name="Rechenmann M."/>
            <person name="Iltis A."/>
            <person name="Giraud S."/>
            <person name="Fleury M."/>
            <person name="Thornton C."/>
            <person name="Delhaes L."/>
            <person name="Meyer W."/>
            <person name="Papon N."/>
            <person name="Bouchara J.P."/>
        </authorList>
    </citation>
    <scope>NUCLEOTIDE SEQUENCE [LARGE SCALE GENOMIC DNA]</scope>
    <source>
        <strain evidence="17 18">IHEM 14462</strain>
    </source>
</reference>
<evidence type="ECO:0000256" key="12">
    <source>
        <dbReference type="PIRNR" id="PIRNR028937"/>
    </source>
</evidence>
<proteinExistence type="inferred from homology"/>
<dbReference type="SUPFAM" id="SSF51905">
    <property type="entry name" value="FAD/NAD(P)-binding domain"/>
    <property type="match status" value="1"/>
</dbReference>
<evidence type="ECO:0000256" key="11">
    <source>
        <dbReference type="ARBA" id="ARBA00023136"/>
    </source>
</evidence>
<dbReference type="GO" id="GO:0050660">
    <property type="term" value="F:flavin adenine dinucleotide binding"/>
    <property type="evidence" value="ECO:0007669"/>
    <property type="project" value="InterPro"/>
</dbReference>
<dbReference type="EC" id="1.1.3.20" evidence="5 12"/>
<evidence type="ECO:0000313" key="18">
    <source>
        <dbReference type="Proteomes" id="UP000028545"/>
    </source>
</evidence>
<feature type="domain" description="Glucose-methanol-choline oxidoreductase N-terminal" evidence="14">
    <location>
        <begin position="269"/>
        <end position="499"/>
    </location>
</feature>
<dbReference type="AlphaFoldDB" id="A0A084G6H0"/>
<dbReference type="EMBL" id="JOWA01000098">
    <property type="protein sequence ID" value="KEZ42932.1"/>
    <property type="molecule type" value="Genomic_DNA"/>
</dbReference>
<evidence type="ECO:0000256" key="6">
    <source>
        <dbReference type="ARBA" id="ARBA00022630"/>
    </source>
</evidence>
<name>A0A084G6H0_PSEDA</name>
<dbReference type="InterPro" id="IPR012400">
    <property type="entry name" value="Long_Oxdase"/>
</dbReference>
<dbReference type="RefSeq" id="XP_016642731.1">
    <property type="nucleotide sequence ID" value="XM_016787716.1"/>
</dbReference>
<evidence type="ECO:0000256" key="2">
    <source>
        <dbReference type="ARBA" id="ARBA00003842"/>
    </source>
</evidence>
<dbReference type="VEuPathDB" id="FungiDB:SAPIO_CDS5378"/>
<dbReference type="HOGENOM" id="CLU_008878_3_1_1"/>
<dbReference type="PIRSF" id="PIRSF028937">
    <property type="entry name" value="Lg_Ch_AO"/>
    <property type="match status" value="1"/>
</dbReference>
<evidence type="ECO:0000313" key="17">
    <source>
        <dbReference type="EMBL" id="KEZ42932.1"/>
    </source>
</evidence>
<keyword evidence="10 12" id="KW-0560">Oxidoreductase</keyword>
<dbReference type="KEGG" id="sapo:SAPIO_CDS5378"/>
<dbReference type="Proteomes" id="UP000028545">
    <property type="component" value="Unassembled WGS sequence"/>
</dbReference>
<keyword evidence="7" id="KW-0812">Transmembrane</keyword>
<evidence type="ECO:0000256" key="5">
    <source>
        <dbReference type="ARBA" id="ARBA00013125"/>
    </source>
</evidence>
<dbReference type="GO" id="GO:0046577">
    <property type="term" value="F:long-chain-alcohol oxidase activity"/>
    <property type="evidence" value="ECO:0007669"/>
    <property type="project" value="UniProtKB-EC"/>
</dbReference>
<feature type="domain" description="FAD/NAD(P)-binding" evidence="16">
    <location>
        <begin position="222"/>
        <end position="264"/>
    </location>
</feature>